<dbReference type="NCBIfam" id="NF047719">
    <property type="entry name" value="SCO6745_fam_HTH"/>
    <property type="match status" value="1"/>
</dbReference>
<dbReference type="GeneID" id="99655612"/>
<dbReference type="Proteomes" id="UP000183413">
    <property type="component" value="Unassembled WGS sequence"/>
</dbReference>
<dbReference type="STRING" id="1993.SAMN04489713_108177"/>
<dbReference type="Pfam" id="PF21863">
    <property type="entry name" value="HTH_67"/>
    <property type="match status" value="1"/>
</dbReference>
<protein>
    <recommendedName>
        <fullName evidence="3">SalK</fullName>
    </recommendedName>
</protein>
<dbReference type="InParanoid" id="A0A1I5IZR7"/>
<dbReference type="InterPro" id="IPR054058">
    <property type="entry name" value="HTH_67"/>
</dbReference>
<proteinExistence type="predicted"/>
<organism evidence="1 2">
    <name type="scientific">Actinomadura madurae</name>
    <dbReference type="NCBI Taxonomy" id="1993"/>
    <lineage>
        <taxon>Bacteria</taxon>
        <taxon>Bacillati</taxon>
        <taxon>Actinomycetota</taxon>
        <taxon>Actinomycetes</taxon>
        <taxon>Streptosporangiales</taxon>
        <taxon>Thermomonosporaceae</taxon>
        <taxon>Actinomadura</taxon>
    </lineage>
</organism>
<sequence length="273" mass="29567">MRAARQAWRRLEPVHSMIYFVPEAPERYGALGLDARTAYFASRAAAFGRASAEVVIATFYNFNPDVVRAAIPAAWEKASPEQVLDARADAAAAALRRGGVDRLPGLEETVSLARRAAEAAGDHAQGRPLYAAHAALPWPDEPILQLWWAQTLLREFRGDGHIAVLTTEGVTPVEALVLHVATGTMPKKFLTATRAWPAEEWEATAESLRGRGLLDGESLSPEGEAFRQRIEDRTDALALPAYAALGEDGCERLAELARPFGRAVVDGGLFSLS</sequence>
<evidence type="ECO:0000313" key="2">
    <source>
        <dbReference type="Proteomes" id="UP000183413"/>
    </source>
</evidence>
<dbReference type="AlphaFoldDB" id="A0A1I5IZR7"/>
<name>A0A1I5IZR7_9ACTN</name>
<dbReference type="RefSeq" id="WP_024935404.1">
    <property type="nucleotide sequence ID" value="NZ_CP083237.1"/>
</dbReference>
<dbReference type="eggNOG" id="COG1846">
    <property type="taxonomic scope" value="Bacteria"/>
</dbReference>
<dbReference type="EMBL" id="FOVH01000008">
    <property type="protein sequence ID" value="SFO65676.1"/>
    <property type="molecule type" value="Genomic_DNA"/>
</dbReference>
<keyword evidence="2" id="KW-1185">Reference proteome</keyword>
<reference evidence="1 2" key="1">
    <citation type="submission" date="2016-10" db="EMBL/GenBank/DDBJ databases">
        <authorList>
            <person name="de Groot N.N."/>
        </authorList>
    </citation>
    <scope>NUCLEOTIDE SEQUENCE [LARGE SCALE GENOMIC DNA]</scope>
    <source>
        <strain evidence="1 2">DSM 43067</strain>
    </source>
</reference>
<evidence type="ECO:0000313" key="1">
    <source>
        <dbReference type="EMBL" id="SFO65676.1"/>
    </source>
</evidence>
<dbReference type="OrthoDB" id="157052at2"/>
<gene>
    <name evidence="1" type="ORF">SAMN04489713_108177</name>
</gene>
<evidence type="ECO:0008006" key="3">
    <source>
        <dbReference type="Google" id="ProtNLM"/>
    </source>
</evidence>
<accession>A0A1I5IZR7</accession>